<organism evidence="2 3">
    <name type="scientific">Ditylenchus dipsaci</name>
    <dbReference type="NCBI Taxonomy" id="166011"/>
    <lineage>
        <taxon>Eukaryota</taxon>
        <taxon>Metazoa</taxon>
        <taxon>Ecdysozoa</taxon>
        <taxon>Nematoda</taxon>
        <taxon>Chromadorea</taxon>
        <taxon>Rhabditida</taxon>
        <taxon>Tylenchina</taxon>
        <taxon>Tylenchomorpha</taxon>
        <taxon>Sphaerularioidea</taxon>
        <taxon>Anguinidae</taxon>
        <taxon>Anguininae</taxon>
        <taxon>Ditylenchus</taxon>
    </lineage>
</organism>
<sequence>MASKRVELAKQLKSQGTVQINTNVDDAQKSIQELINAGVRTHEQKSNQHFQRKSKLPSSFYQPRTVGLSKSRGSSVGHSREGSSDNDIANSGRHTLSPSSSTFPQLGAAGGHYGSGAMDGSAVGAGGIIHQRQASAPALINYGMMEQQQQQVHNHQQPHQHIPSRYDYSSTRARAIPGTSAGLPQWRMFIPSH</sequence>
<accession>A0A915EQB4</accession>
<feature type="compositionally biased region" description="Polar residues" evidence="1">
    <location>
        <begin position="85"/>
        <end position="104"/>
    </location>
</feature>
<evidence type="ECO:0000313" key="2">
    <source>
        <dbReference type="Proteomes" id="UP000887574"/>
    </source>
</evidence>
<protein>
    <submittedName>
        <fullName evidence="3">Uncharacterized protein</fullName>
    </submittedName>
</protein>
<evidence type="ECO:0000313" key="3">
    <source>
        <dbReference type="WBParaSite" id="jg9276"/>
    </source>
</evidence>
<dbReference type="Proteomes" id="UP000887574">
    <property type="component" value="Unplaced"/>
</dbReference>
<proteinExistence type="predicted"/>
<keyword evidence="2" id="KW-1185">Reference proteome</keyword>
<dbReference type="WBParaSite" id="jg9276">
    <property type="protein sequence ID" value="jg9276"/>
    <property type="gene ID" value="jg9276"/>
</dbReference>
<feature type="region of interest" description="Disordered" evidence="1">
    <location>
        <begin position="38"/>
        <end position="108"/>
    </location>
</feature>
<dbReference type="AlphaFoldDB" id="A0A915EQB4"/>
<evidence type="ECO:0000256" key="1">
    <source>
        <dbReference type="SAM" id="MobiDB-lite"/>
    </source>
</evidence>
<name>A0A915EQB4_9BILA</name>
<reference evidence="3" key="1">
    <citation type="submission" date="2022-11" db="UniProtKB">
        <authorList>
            <consortium name="WormBaseParasite"/>
        </authorList>
    </citation>
    <scope>IDENTIFICATION</scope>
</reference>